<keyword evidence="2" id="KW-1185">Reference proteome</keyword>
<proteinExistence type="predicted"/>
<dbReference type="AlphaFoldDB" id="A0A1Q5T0I9"/>
<accession>A0A1Q5T0I9</accession>
<evidence type="ECO:0000313" key="1">
    <source>
        <dbReference type="EMBL" id="OKO93788.1"/>
    </source>
</evidence>
<name>A0A1Q5T0I9_9EURO</name>
<dbReference type="STRING" id="1316194.A0A1Q5T0I9"/>
<organism evidence="1 2">
    <name type="scientific">Penicillium subrubescens</name>
    <dbReference type="NCBI Taxonomy" id="1316194"/>
    <lineage>
        <taxon>Eukaryota</taxon>
        <taxon>Fungi</taxon>
        <taxon>Dikarya</taxon>
        <taxon>Ascomycota</taxon>
        <taxon>Pezizomycotina</taxon>
        <taxon>Eurotiomycetes</taxon>
        <taxon>Eurotiomycetidae</taxon>
        <taxon>Eurotiales</taxon>
        <taxon>Aspergillaceae</taxon>
        <taxon>Penicillium</taxon>
    </lineage>
</organism>
<gene>
    <name evidence="1" type="ORF">PENSUB_12067</name>
</gene>
<comment type="caution">
    <text evidence="1">The sequence shown here is derived from an EMBL/GenBank/DDBJ whole genome shotgun (WGS) entry which is preliminary data.</text>
</comment>
<dbReference type="EMBL" id="MNBE01000723">
    <property type="protein sequence ID" value="OKO93788.1"/>
    <property type="molecule type" value="Genomic_DNA"/>
</dbReference>
<dbReference type="Proteomes" id="UP000186955">
    <property type="component" value="Unassembled WGS sequence"/>
</dbReference>
<evidence type="ECO:0000313" key="2">
    <source>
        <dbReference type="Proteomes" id="UP000186955"/>
    </source>
</evidence>
<reference evidence="1 2" key="1">
    <citation type="submission" date="2016-10" db="EMBL/GenBank/DDBJ databases">
        <title>Genome sequence of the ascomycete fungus Penicillium subrubescens.</title>
        <authorList>
            <person name="De Vries R.P."/>
            <person name="Peng M."/>
            <person name="Dilokpimol A."/>
            <person name="Hilden K."/>
            <person name="Makela M.R."/>
            <person name="Grigoriev I."/>
            <person name="Riley R."/>
            <person name="Granchi Z."/>
        </authorList>
    </citation>
    <scope>NUCLEOTIDE SEQUENCE [LARGE SCALE GENOMIC DNA]</scope>
    <source>
        <strain evidence="1 2">CBS 132785</strain>
    </source>
</reference>
<sequence>MSVYDLYFAFGKPGTYTLDHTGGHCSQRMPLRYHEWTAKRPIKAIKNLACDAHDNIFMFVALNPYRANEFFVALADGIVHIRASALVEKHVLDILGQYPNLTVVTSDVIKCSRSVSGDQGLPTKYRTKDFMKFIAKNVAGGVISSAVAATFSCTVM</sequence>
<protein>
    <submittedName>
        <fullName evidence="1">Uncharacterized protein</fullName>
    </submittedName>
</protein>